<name>A0A6J6EYK7_9ZZZZ</name>
<gene>
    <name evidence="1" type="ORF">UFOPK1722_01088</name>
</gene>
<protein>
    <submittedName>
        <fullName evidence="1">Unannotated protein</fullName>
    </submittedName>
</protein>
<organism evidence="1">
    <name type="scientific">freshwater metagenome</name>
    <dbReference type="NCBI Taxonomy" id="449393"/>
    <lineage>
        <taxon>unclassified sequences</taxon>
        <taxon>metagenomes</taxon>
        <taxon>ecological metagenomes</taxon>
    </lineage>
</organism>
<evidence type="ECO:0000313" key="1">
    <source>
        <dbReference type="EMBL" id="CAB4581750.1"/>
    </source>
</evidence>
<dbReference type="AlphaFoldDB" id="A0A6J6EYK7"/>
<sequence>MTPPVGKSGPFTMPITSSFEASGLANTCTHASMTSPRLWGGMLVAIPTAMP</sequence>
<accession>A0A6J6EYK7</accession>
<reference evidence="1" key="1">
    <citation type="submission" date="2020-05" db="EMBL/GenBank/DDBJ databases">
        <authorList>
            <person name="Chiriac C."/>
            <person name="Salcher M."/>
            <person name="Ghai R."/>
            <person name="Kavagutti S V."/>
        </authorList>
    </citation>
    <scope>NUCLEOTIDE SEQUENCE</scope>
</reference>
<proteinExistence type="predicted"/>
<dbReference type="EMBL" id="CAEZTS010000091">
    <property type="protein sequence ID" value="CAB4581750.1"/>
    <property type="molecule type" value="Genomic_DNA"/>
</dbReference>